<comment type="caution">
    <text evidence="2">The sequence shown here is derived from an EMBL/GenBank/DDBJ whole genome shotgun (WGS) entry which is preliminary data.</text>
</comment>
<reference evidence="2 3" key="1">
    <citation type="submission" date="2018-06" db="EMBL/GenBank/DDBJ databases">
        <title>Flavobacterium tibetense sp. nov., isolated from a wetland YonghuCo on Tibetan Plateau.</title>
        <authorList>
            <person name="Xing P."/>
            <person name="Phurbu D."/>
            <person name="Lu H."/>
        </authorList>
    </citation>
    <scope>NUCLEOTIDE SEQUENCE [LARGE SCALE GENOMIC DNA]</scope>
    <source>
        <strain evidence="2 3">YH5</strain>
    </source>
</reference>
<evidence type="ECO:0000256" key="1">
    <source>
        <dbReference type="SAM" id="Phobius"/>
    </source>
</evidence>
<feature type="transmembrane region" description="Helical" evidence="1">
    <location>
        <begin position="6"/>
        <end position="25"/>
    </location>
</feature>
<dbReference type="Proteomes" id="UP000253319">
    <property type="component" value="Unassembled WGS sequence"/>
</dbReference>
<dbReference type="EMBL" id="QLST01000005">
    <property type="protein sequence ID" value="RBA28862.1"/>
    <property type="molecule type" value="Genomic_DNA"/>
</dbReference>
<evidence type="ECO:0000313" key="3">
    <source>
        <dbReference type="Proteomes" id="UP000253319"/>
    </source>
</evidence>
<feature type="transmembrane region" description="Helical" evidence="1">
    <location>
        <begin position="116"/>
        <end position="137"/>
    </location>
</feature>
<keyword evidence="3" id="KW-1185">Reference proteome</keyword>
<proteinExistence type="predicted"/>
<name>A0A365P2U9_9FLAO</name>
<evidence type="ECO:0008006" key="4">
    <source>
        <dbReference type="Google" id="ProtNLM"/>
    </source>
</evidence>
<gene>
    <name evidence="2" type="ORF">DPN68_05615</name>
</gene>
<dbReference type="AlphaFoldDB" id="A0A365P2U9"/>
<keyword evidence="1" id="KW-0812">Transmembrane</keyword>
<keyword evidence="1" id="KW-0472">Membrane</keyword>
<evidence type="ECO:0000313" key="2">
    <source>
        <dbReference type="EMBL" id="RBA28862.1"/>
    </source>
</evidence>
<organism evidence="2 3">
    <name type="scientific">Flavobacterium tibetense</name>
    <dbReference type="NCBI Taxonomy" id="2233533"/>
    <lineage>
        <taxon>Bacteria</taxon>
        <taxon>Pseudomonadati</taxon>
        <taxon>Bacteroidota</taxon>
        <taxon>Flavobacteriia</taxon>
        <taxon>Flavobacteriales</taxon>
        <taxon>Flavobacteriaceae</taxon>
        <taxon>Flavobacterium</taxon>
    </lineage>
</organism>
<keyword evidence="1" id="KW-1133">Transmembrane helix</keyword>
<protein>
    <recommendedName>
        <fullName evidence="4">DUF3592 domain-containing protein</fullName>
    </recommendedName>
</protein>
<sequence>MLTVFLTTYIVLLIFFFFFKITQYVNGNIYDGKVIGKKQFKVEKYSSYTRKHYKTYVFPPKIEFTDKTGEVRNYSQVGWEEAVPFELDEKIKVLVTKNDEVYIYSLFTFWLEIEKVIKLLGVSIILTVFIEIVIHFINFGK</sequence>
<accession>A0A365P2U9</accession>